<proteinExistence type="predicted"/>
<comment type="caution">
    <text evidence="2">The sequence shown here is derived from an EMBL/GenBank/DDBJ whole genome shotgun (WGS) entry which is preliminary data.</text>
</comment>
<feature type="region of interest" description="Disordered" evidence="1">
    <location>
        <begin position="1"/>
        <end position="30"/>
    </location>
</feature>
<name>A0A4Y3WL34_9PSEU</name>
<dbReference type="AlphaFoldDB" id="A0A4Y3WL34"/>
<dbReference type="Proteomes" id="UP000320338">
    <property type="component" value="Unassembled WGS sequence"/>
</dbReference>
<dbReference type="EMBL" id="BJNG01000015">
    <property type="protein sequence ID" value="GEC19485.1"/>
    <property type="molecule type" value="Genomic_DNA"/>
</dbReference>
<organism evidence="2 3">
    <name type="scientific">Pseudonocardia hydrocarbonoxydans</name>
    <dbReference type="NCBI Taxonomy" id="76726"/>
    <lineage>
        <taxon>Bacteria</taxon>
        <taxon>Bacillati</taxon>
        <taxon>Actinomycetota</taxon>
        <taxon>Actinomycetes</taxon>
        <taxon>Pseudonocardiales</taxon>
        <taxon>Pseudonocardiaceae</taxon>
        <taxon>Pseudonocardia</taxon>
    </lineage>
</organism>
<accession>A0A4Y3WL34</accession>
<reference evidence="2 3" key="1">
    <citation type="submission" date="2019-06" db="EMBL/GenBank/DDBJ databases">
        <title>Whole genome shotgun sequence of Pseudonocardia hydrocarbonoxydans NBRC 14498.</title>
        <authorList>
            <person name="Hosoyama A."/>
            <person name="Uohara A."/>
            <person name="Ohji S."/>
            <person name="Ichikawa N."/>
        </authorList>
    </citation>
    <scope>NUCLEOTIDE SEQUENCE [LARGE SCALE GENOMIC DNA]</scope>
    <source>
        <strain evidence="2 3">NBRC 14498</strain>
    </source>
</reference>
<evidence type="ECO:0000313" key="2">
    <source>
        <dbReference type="EMBL" id="GEC19485.1"/>
    </source>
</evidence>
<gene>
    <name evidence="2" type="ORF">PHY01_17680</name>
</gene>
<protein>
    <submittedName>
        <fullName evidence="2">Uncharacterized protein</fullName>
    </submittedName>
</protein>
<feature type="compositionally biased region" description="Gly residues" evidence="1">
    <location>
        <begin position="1"/>
        <end position="12"/>
    </location>
</feature>
<evidence type="ECO:0000256" key="1">
    <source>
        <dbReference type="SAM" id="MobiDB-lite"/>
    </source>
</evidence>
<evidence type="ECO:0000313" key="3">
    <source>
        <dbReference type="Proteomes" id="UP000320338"/>
    </source>
</evidence>
<keyword evidence="3" id="KW-1185">Reference proteome</keyword>
<sequence length="85" mass="9054">MVGQRGDLGGQRGVVEEQVRAGPGGDVGARVRDVQHDGAALVTGWVRVHAGQLTTHEKGVRSRTPGWFAGRAPSHRAWRIPRAPG</sequence>